<sequence>MTQVVAYILAAIITLPIPMTFVTYFFARKVLKNKKRSLHVTVNIMTAFYILAVNATIFVVFEQSWLSYIFILLIVLLGIFVVLQWKYKEEVVFHSAWKGFWRFSFLLFSFVYIGLTIYGLADRLLSM</sequence>
<dbReference type="InterPro" id="IPR024515">
    <property type="entry name" value="DUF3397"/>
</dbReference>
<organism evidence="2 3">
    <name type="scientific">Pontibacillus yanchengensis Y32</name>
    <dbReference type="NCBI Taxonomy" id="1385514"/>
    <lineage>
        <taxon>Bacteria</taxon>
        <taxon>Bacillati</taxon>
        <taxon>Bacillota</taxon>
        <taxon>Bacilli</taxon>
        <taxon>Bacillales</taxon>
        <taxon>Bacillaceae</taxon>
        <taxon>Pontibacillus</taxon>
    </lineage>
</organism>
<dbReference type="STRING" id="1385514.N782_05915"/>
<keyword evidence="1" id="KW-0472">Membrane</keyword>
<keyword evidence="1" id="KW-1133">Transmembrane helix</keyword>
<dbReference type="RefSeq" id="WP_036820014.1">
    <property type="nucleotide sequence ID" value="NZ_AVBF01000030.1"/>
</dbReference>
<dbReference type="Pfam" id="PF11877">
    <property type="entry name" value="DUF3397"/>
    <property type="match status" value="1"/>
</dbReference>
<gene>
    <name evidence="2" type="ORF">N782_05915</name>
</gene>
<name>A0A0A2TT58_9BACI</name>
<keyword evidence="1" id="KW-0812">Transmembrane</keyword>
<keyword evidence="3" id="KW-1185">Reference proteome</keyword>
<proteinExistence type="predicted"/>
<feature type="transmembrane region" description="Helical" evidence="1">
    <location>
        <begin position="6"/>
        <end position="26"/>
    </location>
</feature>
<evidence type="ECO:0000313" key="3">
    <source>
        <dbReference type="Proteomes" id="UP000030147"/>
    </source>
</evidence>
<comment type="caution">
    <text evidence="2">The sequence shown here is derived from an EMBL/GenBank/DDBJ whole genome shotgun (WGS) entry which is preliminary data.</text>
</comment>
<dbReference type="EMBL" id="AVBF01000030">
    <property type="protein sequence ID" value="KGP72440.1"/>
    <property type="molecule type" value="Genomic_DNA"/>
</dbReference>
<dbReference type="Proteomes" id="UP000030147">
    <property type="component" value="Unassembled WGS sequence"/>
</dbReference>
<reference evidence="2 3" key="1">
    <citation type="journal article" date="2015" name="Stand. Genomic Sci.">
        <title>High quality draft genome sequence of the moderately halophilic bacterium Pontibacillus yanchengensis Y32(T) and comparison among Pontibacillus genomes.</title>
        <authorList>
            <person name="Huang J."/>
            <person name="Qiao Z.X."/>
            <person name="Tang J.W."/>
            <person name="Wang G."/>
        </authorList>
    </citation>
    <scope>NUCLEOTIDE SEQUENCE [LARGE SCALE GENOMIC DNA]</scope>
    <source>
        <strain evidence="2 3">Y32</strain>
    </source>
</reference>
<dbReference type="eggNOG" id="ENOG5033HF9">
    <property type="taxonomic scope" value="Bacteria"/>
</dbReference>
<accession>A0A0A2TT58</accession>
<feature type="transmembrane region" description="Helical" evidence="1">
    <location>
        <begin position="38"/>
        <end position="59"/>
    </location>
</feature>
<dbReference type="AlphaFoldDB" id="A0A0A2TT58"/>
<dbReference type="OrthoDB" id="2353183at2"/>
<protein>
    <recommendedName>
        <fullName evidence="4">DUF3397 domain-containing protein</fullName>
    </recommendedName>
</protein>
<feature type="transmembrane region" description="Helical" evidence="1">
    <location>
        <begin position="65"/>
        <end position="87"/>
    </location>
</feature>
<evidence type="ECO:0000256" key="1">
    <source>
        <dbReference type="SAM" id="Phobius"/>
    </source>
</evidence>
<feature type="transmembrane region" description="Helical" evidence="1">
    <location>
        <begin position="99"/>
        <end position="121"/>
    </location>
</feature>
<evidence type="ECO:0000313" key="2">
    <source>
        <dbReference type="EMBL" id="KGP72440.1"/>
    </source>
</evidence>
<evidence type="ECO:0008006" key="4">
    <source>
        <dbReference type="Google" id="ProtNLM"/>
    </source>
</evidence>